<dbReference type="Pfam" id="PF00248">
    <property type="entry name" value="Aldo_ket_red"/>
    <property type="match status" value="1"/>
</dbReference>
<evidence type="ECO:0000313" key="4">
    <source>
        <dbReference type="EMBL" id="KAG6970725.1"/>
    </source>
</evidence>
<accession>A0A8J5J903</accession>
<evidence type="ECO:0000313" key="5">
    <source>
        <dbReference type="Proteomes" id="UP000709295"/>
    </source>
</evidence>
<dbReference type="PANTHER" id="PTHR43150">
    <property type="entry name" value="HYPERKINETIC, ISOFORM M"/>
    <property type="match status" value="1"/>
</dbReference>
<dbReference type="AlphaFoldDB" id="A0A8J5J903"/>
<evidence type="ECO:0000256" key="1">
    <source>
        <dbReference type="ARBA" id="ARBA00022857"/>
    </source>
</evidence>
<dbReference type="InterPro" id="IPR023210">
    <property type="entry name" value="NADP_OxRdtase_dom"/>
</dbReference>
<protein>
    <recommendedName>
        <fullName evidence="3">NADP-dependent oxidoreductase domain-containing protein</fullName>
    </recommendedName>
</protein>
<dbReference type="Proteomes" id="UP000709295">
    <property type="component" value="Unassembled WGS sequence"/>
</dbReference>
<dbReference type="InterPro" id="IPR005399">
    <property type="entry name" value="K_chnl_volt-dep_bsu_KCNAB-rel"/>
</dbReference>
<dbReference type="GO" id="GO:0016491">
    <property type="term" value="F:oxidoreductase activity"/>
    <property type="evidence" value="ECO:0007669"/>
    <property type="project" value="UniProtKB-KW"/>
</dbReference>
<keyword evidence="1" id="KW-0521">NADP</keyword>
<proteinExistence type="predicted"/>
<gene>
    <name evidence="4" type="ORF">JG688_00004738</name>
</gene>
<keyword evidence="5" id="KW-1185">Reference proteome</keyword>
<comment type="caution">
    <text evidence="4">The sequence shown here is derived from an EMBL/GenBank/DDBJ whole genome shotgun (WGS) entry which is preliminary data.</text>
</comment>
<name>A0A8J5J903_9STRA</name>
<sequence>MASATNSKSPRMSYRFLGNSGLLVSKLSLGSWMDVNDKYTADAWYDMMKIAFEHGINFFDNAEMYGAGLAEKNMGAAIKKGIAEGTWSRDDLVITTKIFFGPKDYTAKRGPNELSLSRKHIVEGTKASLKRLDLEYVDVIFCHRSDPYTPIEETVRAMNFVINQGWAFYWGTSQWSAAEIIEACEIADRLGLIRPIVEQTIYSIFERNKVDFEYVDLYKKYKLGLTTWSPLAFGTLTGKYSSGTPEGSRMENPLFQAATPDFAERVAKADNLKPLAEKLGISMVELALAWCVSNENVSTVMIGAKTPSQLEQNLKAIEALEKLTPEVKAEIDTLIPFVPELPKPDDAAMTRAEHLSFMNELFAFEVVLVSLRRTRGACDGPPLVDVATVLQKKLETITPIVSFLLEQSVGVIKNHHTDTPEGEANDESKKDK</sequence>
<evidence type="ECO:0000256" key="2">
    <source>
        <dbReference type="ARBA" id="ARBA00023002"/>
    </source>
</evidence>
<keyword evidence="2" id="KW-0560">Oxidoreductase</keyword>
<dbReference type="PANTHER" id="PTHR43150:SF2">
    <property type="entry name" value="HYPERKINETIC, ISOFORM M"/>
    <property type="match status" value="1"/>
</dbReference>
<evidence type="ECO:0000259" key="3">
    <source>
        <dbReference type="Pfam" id="PF00248"/>
    </source>
</evidence>
<reference evidence="4" key="1">
    <citation type="submission" date="2021-01" db="EMBL/GenBank/DDBJ databases">
        <title>Phytophthora aleatoria, a newly-described species from Pinus radiata is distinct from Phytophthora cactorum isolates based on comparative genomics.</title>
        <authorList>
            <person name="Mcdougal R."/>
            <person name="Panda P."/>
            <person name="Williams N."/>
            <person name="Studholme D.J."/>
        </authorList>
    </citation>
    <scope>NUCLEOTIDE SEQUENCE</scope>
    <source>
        <strain evidence="4">NZFS 4037</strain>
    </source>
</reference>
<dbReference type="EMBL" id="JAENGY010000173">
    <property type="protein sequence ID" value="KAG6970725.1"/>
    <property type="molecule type" value="Genomic_DNA"/>
</dbReference>
<organism evidence="4 5">
    <name type="scientific">Phytophthora aleatoria</name>
    <dbReference type="NCBI Taxonomy" id="2496075"/>
    <lineage>
        <taxon>Eukaryota</taxon>
        <taxon>Sar</taxon>
        <taxon>Stramenopiles</taxon>
        <taxon>Oomycota</taxon>
        <taxon>Peronosporomycetes</taxon>
        <taxon>Peronosporales</taxon>
        <taxon>Peronosporaceae</taxon>
        <taxon>Phytophthora</taxon>
    </lineage>
</organism>
<feature type="domain" description="NADP-dependent oxidoreductase" evidence="3">
    <location>
        <begin position="26"/>
        <end position="334"/>
    </location>
</feature>